<sequence>MAEELTDVMGKFKLSAEEDLVINLYNEEVEKGVQACKTSLLGKIFCDKTVSFSGIKSFTNTMRKTTRNFKIVELGPNLFQFNFPNKQEMDRVL</sequence>
<evidence type="ECO:0000259" key="1">
    <source>
        <dbReference type="Pfam" id="PF14111"/>
    </source>
</evidence>
<gene>
    <name evidence="2" type="ORF">ACH5RR_014898</name>
</gene>
<dbReference type="AlphaFoldDB" id="A0ABD2ZSE8"/>
<dbReference type="EMBL" id="JBJUIK010000007">
    <property type="protein sequence ID" value="KAL3522064.1"/>
    <property type="molecule type" value="Genomic_DNA"/>
</dbReference>
<dbReference type="Pfam" id="PF14111">
    <property type="entry name" value="DUF4283"/>
    <property type="match status" value="1"/>
</dbReference>
<protein>
    <recommendedName>
        <fullName evidence="1">DUF4283 domain-containing protein</fullName>
    </recommendedName>
</protein>
<reference evidence="2 3" key="1">
    <citation type="submission" date="2024-11" db="EMBL/GenBank/DDBJ databases">
        <title>A near-complete genome assembly of Cinchona calisaya.</title>
        <authorList>
            <person name="Lian D.C."/>
            <person name="Zhao X.W."/>
            <person name="Wei L."/>
        </authorList>
    </citation>
    <scope>NUCLEOTIDE SEQUENCE [LARGE SCALE GENOMIC DNA]</scope>
    <source>
        <tissue evidence="2">Nenye</tissue>
    </source>
</reference>
<dbReference type="Proteomes" id="UP001630127">
    <property type="component" value="Unassembled WGS sequence"/>
</dbReference>
<dbReference type="InterPro" id="IPR025558">
    <property type="entry name" value="DUF4283"/>
</dbReference>
<feature type="domain" description="DUF4283" evidence="1">
    <location>
        <begin position="34"/>
        <end position="93"/>
    </location>
</feature>
<keyword evidence="3" id="KW-1185">Reference proteome</keyword>
<name>A0ABD2ZSE8_9GENT</name>
<comment type="caution">
    <text evidence="2">The sequence shown here is derived from an EMBL/GenBank/DDBJ whole genome shotgun (WGS) entry which is preliminary data.</text>
</comment>
<organism evidence="2 3">
    <name type="scientific">Cinchona calisaya</name>
    <dbReference type="NCBI Taxonomy" id="153742"/>
    <lineage>
        <taxon>Eukaryota</taxon>
        <taxon>Viridiplantae</taxon>
        <taxon>Streptophyta</taxon>
        <taxon>Embryophyta</taxon>
        <taxon>Tracheophyta</taxon>
        <taxon>Spermatophyta</taxon>
        <taxon>Magnoliopsida</taxon>
        <taxon>eudicotyledons</taxon>
        <taxon>Gunneridae</taxon>
        <taxon>Pentapetalae</taxon>
        <taxon>asterids</taxon>
        <taxon>lamiids</taxon>
        <taxon>Gentianales</taxon>
        <taxon>Rubiaceae</taxon>
        <taxon>Cinchonoideae</taxon>
        <taxon>Cinchoneae</taxon>
        <taxon>Cinchona</taxon>
    </lineage>
</organism>
<proteinExistence type="predicted"/>
<accession>A0ABD2ZSE8</accession>
<evidence type="ECO:0000313" key="2">
    <source>
        <dbReference type="EMBL" id="KAL3522064.1"/>
    </source>
</evidence>
<evidence type="ECO:0000313" key="3">
    <source>
        <dbReference type="Proteomes" id="UP001630127"/>
    </source>
</evidence>